<keyword evidence="4" id="KW-0804">Transcription</keyword>
<dbReference type="InterPro" id="IPR021629">
    <property type="entry name" value="Mediator_Med23"/>
</dbReference>
<evidence type="ECO:0000313" key="7">
    <source>
        <dbReference type="EMBL" id="KNC48684.1"/>
    </source>
</evidence>
<feature type="compositionally biased region" description="Low complexity" evidence="6">
    <location>
        <begin position="73"/>
        <end position="87"/>
    </location>
</feature>
<name>A0A0L0D8L2_THETB</name>
<comment type="subcellular location">
    <subcellularLocation>
        <location evidence="1">Nucleus</location>
    </subcellularLocation>
</comment>
<dbReference type="GO" id="GO:0005667">
    <property type="term" value="C:transcription regulator complex"/>
    <property type="evidence" value="ECO:0007669"/>
    <property type="project" value="TreeGrafter"/>
</dbReference>
<dbReference type="GO" id="GO:0016592">
    <property type="term" value="C:mediator complex"/>
    <property type="evidence" value="ECO:0007669"/>
    <property type="project" value="TreeGrafter"/>
</dbReference>
<dbReference type="PANTHER" id="PTHR12691">
    <property type="entry name" value="MEDIATOR OF RNA POLYMERASE II TRANSCRIPTION SUBUNIT 23"/>
    <property type="match status" value="1"/>
</dbReference>
<dbReference type="GO" id="GO:0010628">
    <property type="term" value="P:positive regulation of gene expression"/>
    <property type="evidence" value="ECO:0007669"/>
    <property type="project" value="TreeGrafter"/>
</dbReference>
<organism evidence="7 8">
    <name type="scientific">Thecamonas trahens ATCC 50062</name>
    <dbReference type="NCBI Taxonomy" id="461836"/>
    <lineage>
        <taxon>Eukaryota</taxon>
        <taxon>Apusozoa</taxon>
        <taxon>Apusomonadida</taxon>
        <taxon>Apusomonadidae</taxon>
        <taxon>Thecamonas</taxon>
    </lineage>
</organism>
<sequence length="1448" mass="154278">MGTQAFPPFEASGMAGDDGPAASMANLLKSALRAYSTAAEGTHGSYAAALATTDSAMWEASSAELPSRVGRQATSSASAAGGRAEAGPDALLSHGSRGGGPTGRAALAKAFAAAAARLVDGLARPERNAVINVVLDALHWDGGHRPRVGLVADLLEALVGQVFLVDDILPSVLYHLRHRAQTAATVEPLACSAVLACVRSHVHEASLATCTTVLDLLLKCLESLLPPPPAALPRQFMGVVQAAADLLNELVAPPRFLIPHYAVIVQLRPYILGKAQLHWTLEAFAEQFALRRIALERLMTFLPPTVASGLLGVTRYADDTSSALTIARVNPAYHIVYVSPSPYVNPIAFAGMLYQGVTLNRMRSALGSLPKVGYDAGHIRDLVVGAVRTRLTELVARGPATGAKPHPLANSTLLPIPSEWLAAPAKPVLKTADLPSSYYGEWADVADLIYAMLEKQLIRVVDFCALFEEFVTGADEASIPTELGHLVLQVLMAPSIANQVSESAVGRQLVNALHLAQAKHVFAPSPAKLTLTYVVLRRYIESHRDSRMSSSARDVVAKLGSKPVNEWRDDDICTLGVVTLYAPNEVARWMIELLYQGHGYGSNDVNETPALPSGTLVPNLDPPVPLAVVHMLSLRARSDMARFLFSYLAPKAVRREAFPPGALDTLARLLNSAPNACALRSLFNFVLRTASERKRLAVALSELFSARLVNWLVDNESVGDILVGLSDYLTKTSSRAVYAAVQHLILVLLPLHNNLESPLAQLKTRQTVVVDSASMQALAMSLAVRGVAVRGKLGKLPDVVTAIAQASPATLKWPQHVLMAFPAPLVDAISTVAASGKAARGHRSGSKSNSGKFDSGSGLAAMDVVDVSEAAHASLWGSKSWKDAAPTAVEVSAYDQAHSLSEHLCGASPVLTATSPLVKRVVAAEEAAWAATMSGSSAGTEAGDASSASSPLYLRDVLSWFWMTAFTAASDALVVNMRVVLDAVKPHMVTRALFHAVAFAVSHISDSYAGATSKAVERGVARLVAMAFEWQLVDAGELIMALLEVDANPIALQLLQGFLTSSAVSARASLWFGSCDARLAEAEPPGAVFGSWMLPALAAYEERFPQRGRSPDALPTYYHSEMSRLTPYLQLVLSRFIAADAPEFVTSVLLAPPLNFVVASVPRPMQTLHDLLHYHAESSGLTPEVKRALVRTFAFPRGSRRAQSDSELGHALDPAFVEYVIEDGVHTASMMARKLKMVNADGTSFLTRVLDSLTAHLPGQGDGPPAAGPHDLPYASHREFKAAAPRLAMAAAIQVLALPLAADDAAALLLADTEARRGLAKAGLLARLPSAYHVPVLYAWIDAVKGTLQHVPTTFSLWRPSDCDSLIVFAHAFLLGVDAMMLECLPEFVRSIRPAVSISQVHVVCQIVGPAVYRMTKHGNLTIHLVLEVLQAVVDVLATLATSRSSTR</sequence>
<dbReference type="GeneID" id="25560269"/>
<dbReference type="Proteomes" id="UP000054408">
    <property type="component" value="Unassembled WGS sequence"/>
</dbReference>
<evidence type="ECO:0000256" key="2">
    <source>
        <dbReference type="ARBA" id="ARBA00010222"/>
    </source>
</evidence>
<evidence type="ECO:0000313" key="8">
    <source>
        <dbReference type="Proteomes" id="UP000054408"/>
    </source>
</evidence>
<evidence type="ECO:0000256" key="3">
    <source>
        <dbReference type="ARBA" id="ARBA00023015"/>
    </source>
</evidence>
<gene>
    <name evidence="7" type="ORF">AMSG_00461</name>
</gene>
<feature type="region of interest" description="Disordered" evidence="6">
    <location>
        <begin position="62"/>
        <end position="98"/>
    </location>
</feature>
<protein>
    <submittedName>
        <fullName evidence="7">Uncharacterized protein</fullName>
    </submittedName>
</protein>
<dbReference type="PANTHER" id="PTHR12691:SF10">
    <property type="entry name" value="MEDIATOR OF RNA POLYMERASE II TRANSCRIPTION SUBUNIT 23"/>
    <property type="match status" value="1"/>
</dbReference>
<keyword evidence="8" id="KW-1185">Reference proteome</keyword>
<dbReference type="RefSeq" id="XP_013762740.1">
    <property type="nucleotide sequence ID" value="XM_013907286.1"/>
</dbReference>
<dbReference type="GO" id="GO:0006357">
    <property type="term" value="P:regulation of transcription by RNA polymerase II"/>
    <property type="evidence" value="ECO:0007669"/>
    <property type="project" value="TreeGrafter"/>
</dbReference>
<evidence type="ECO:0000256" key="5">
    <source>
        <dbReference type="ARBA" id="ARBA00023242"/>
    </source>
</evidence>
<dbReference type="EMBL" id="GL349434">
    <property type="protein sequence ID" value="KNC48684.1"/>
    <property type="molecule type" value="Genomic_DNA"/>
</dbReference>
<accession>A0A0L0D8L2</accession>
<reference evidence="7 8" key="1">
    <citation type="submission" date="2010-05" db="EMBL/GenBank/DDBJ databases">
        <title>The Genome Sequence of Thecamonas trahens ATCC 50062.</title>
        <authorList>
            <consortium name="The Broad Institute Genome Sequencing Platform"/>
            <person name="Russ C."/>
            <person name="Cuomo C."/>
            <person name="Shea T."/>
            <person name="Young S.K."/>
            <person name="Zeng Q."/>
            <person name="Koehrsen M."/>
            <person name="Haas B."/>
            <person name="Borodovsky M."/>
            <person name="Guigo R."/>
            <person name="Alvarado L."/>
            <person name="Berlin A."/>
            <person name="Bochicchio J."/>
            <person name="Borenstein D."/>
            <person name="Chapman S."/>
            <person name="Chen Z."/>
            <person name="Freedman E."/>
            <person name="Gellesch M."/>
            <person name="Goldberg J."/>
            <person name="Griggs A."/>
            <person name="Gujja S."/>
            <person name="Heilman E."/>
            <person name="Heiman D."/>
            <person name="Hepburn T."/>
            <person name="Howarth C."/>
            <person name="Jen D."/>
            <person name="Larson L."/>
            <person name="Mehta T."/>
            <person name="Park D."/>
            <person name="Pearson M."/>
            <person name="Roberts A."/>
            <person name="Saif S."/>
            <person name="Shenoy N."/>
            <person name="Sisk P."/>
            <person name="Stolte C."/>
            <person name="Sykes S."/>
            <person name="Thomson T."/>
            <person name="Walk T."/>
            <person name="White J."/>
            <person name="Yandava C."/>
            <person name="Burger G."/>
            <person name="Gray M.W."/>
            <person name="Holland P.W.H."/>
            <person name="King N."/>
            <person name="Lang F.B.F."/>
            <person name="Roger A.J."/>
            <person name="Ruiz-Trillo I."/>
            <person name="Lander E."/>
            <person name="Nusbaum C."/>
        </authorList>
    </citation>
    <scope>NUCLEOTIDE SEQUENCE [LARGE SCALE GENOMIC DNA]</scope>
    <source>
        <strain evidence="7 8">ATCC 50062</strain>
    </source>
</reference>
<keyword evidence="5" id="KW-0539">Nucleus</keyword>
<evidence type="ECO:0000256" key="1">
    <source>
        <dbReference type="ARBA" id="ARBA00004123"/>
    </source>
</evidence>
<proteinExistence type="inferred from homology"/>
<evidence type="ECO:0000256" key="6">
    <source>
        <dbReference type="SAM" id="MobiDB-lite"/>
    </source>
</evidence>
<comment type="similarity">
    <text evidence="2">Belongs to the Mediator complex subunit 23 family.</text>
</comment>
<keyword evidence="3" id="KW-0805">Transcription regulation</keyword>
<evidence type="ECO:0000256" key="4">
    <source>
        <dbReference type="ARBA" id="ARBA00023163"/>
    </source>
</evidence>